<dbReference type="AlphaFoldDB" id="A7ZAS0"/>
<evidence type="ECO:0000259" key="5">
    <source>
        <dbReference type="PROSITE" id="PS50931"/>
    </source>
</evidence>
<dbReference type="PANTHER" id="PTHR30126:SF100">
    <property type="entry name" value="LYSR-FAMILY TRANSCRIPTIONAL REGULATOR"/>
    <property type="match status" value="1"/>
</dbReference>
<proteinExistence type="inferred from homology"/>
<evidence type="ECO:0000313" key="7">
    <source>
        <dbReference type="Proteomes" id="UP000001120"/>
    </source>
</evidence>
<sequence length="292" mass="33094">MEIRHLITFQAIVDKGSYTGAAAKLGYTQSTITTHIQALEQEIGGALFTYEKRRLKLTPLGRELIPLAEDLLSAHDKIKNMQSIHEVKGVLKIAAPESLTISRLGPIIREYSMKYPNVNIILSNGTCGQNQVELVSGRVDIAFMVYPEIQMEKCIHHSLLEERIVLVAGSDAPEHFDDYQQSGKHFFITNEEGCSYRTMFERFLVKYDISHLQTMELWSIEAIKQTVMSGLGFSVLPYITVKEEVKAGKLKILQQSEPFERLYSHMLVKKKKWQLPAAEAFVSLVLESFGDK</sequence>
<protein>
    <submittedName>
        <fullName evidence="6">LysR family transcriptional regulator</fullName>
    </submittedName>
</protein>
<keyword evidence="2" id="KW-0805">Transcription regulation</keyword>
<reference evidence="6 7" key="1">
    <citation type="journal article" date="2007" name="Nat. Biotechnol.">
        <title>Comparative analysis of the complete genome sequence of the plant growth-promoting bacterium Bacillus amyloliquefaciens FZB42.</title>
        <authorList>
            <person name="Chen X.H."/>
            <person name="Koumoutsi A."/>
            <person name="Scholz R."/>
            <person name="Eisenreich A."/>
            <person name="Schneider K."/>
            <person name="Heinemeyer I."/>
            <person name="Morgenstern B."/>
            <person name="Voss B."/>
            <person name="Hess W.R."/>
            <person name="Reva O."/>
            <person name="Junge H."/>
            <person name="Voigt B."/>
            <person name="Jungblut P.R."/>
            <person name="Vater J."/>
            <person name="Sussmuth R."/>
            <person name="Liesegang H."/>
            <person name="Strittmatter A."/>
            <person name="Gottschalk G."/>
            <person name="Borriss R."/>
        </authorList>
    </citation>
    <scope>NUCLEOTIDE SEQUENCE [LARGE SCALE GENOMIC DNA]</scope>
    <source>
        <strain evidence="7">DSM 23117 / BGSC 10A6 / LMG 26770 / FZB42</strain>
    </source>
</reference>
<dbReference type="RefSeq" id="WP_012118915.1">
    <property type="nucleotide sequence ID" value="NC_009725.2"/>
</dbReference>
<evidence type="ECO:0000256" key="4">
    <source>
        <dbReference type="ARBA" id="ARBA00023163"/>
    </source>
</evidence>
<dbReference type="PROSITE" id="PS50931">
    <property type="entry name" value="HTH_LYSR"/>
    <property type="match status" value="1"/>
</dbReference>
<evidence type="ECO:0000256" key="1">
    <source>
        <dbReference type="ARBA" id="ARBA00009437"/>
    </source>
</evidence>
<dbReference type="InterPro" id="IPR036388">
    <property type="entry name" value="WH-like_DNA-bd_sf"/>
</dbReference>
<keyword evidence="7" id="KW-1185">Reference proteome</keyword>
<dbReference type="Proteomes" id="UP000001120">
    <property type="component" value="Chromosome"/>
</dbReference>
<dbReference type="GO" id="GO:0003700">
    <property type="term" value="F:DNA-binding transcription factor activity"/>
    <property type="evidence" value="ECO:0007669"/>
    <property type="project" value="InterPro"/>
</dbReference>
<dbReference type="InterPro" id="IPR036390">
    <property type="entry name" value="WH_DNA-bd_sf"/>
</dbReference>
<dbReference type="Gene3D" id="1.10.10.10">
    <property type="entry name" value="Winged helix-like DNA-binding domain superfamily/Winged helix DNA-binding domain"/>
    <property type="match status" value="1"/>
</dbReference>
<dbReference type="Pfam" id="PF00126">
    <property type="entry name" value="HTH_1"/>
    <property type="match status" value="1"/>
</dbReference>
<dbReference type="HOGENOM" id="CLU_039613_6_1_9"/>
<dbReference type="KEGG" id="bay:RBAM_037710"/>
<accession>A7ZAS0</accession>
<dbReference type="InterPro" id="IPR005119">
    <property type="entry name" value="LysR_subst-bd"/>
</dbReference>
<evidence type="ECO:0000256" key="3">
    <source>
        <dbReference type="ARBA" id="ARBA00023125"/>
    </source>
</evidence>
<organism evidence="6 7">
    <name type="scientific">Bacillus velezensis (strain DSM 23117 / BGSC 10A6 / LMG 26770 / FZB42)</name>
    <name type="common">Bacillus amyloliquefaciens subsp. plantarum</name>
    <dbReference type="NCBI Taxonomy" id="326423"/>
    <lineage>
        <taxon>Bacteria</taxon>
        <taxon>Bacillati</taxon>
        <taxon>Bacillota</taxon>
        <taxon>Bacilli</taxon>
        <taxon>Bacillales</taxon>
        <taxon>Bacillaceae</taxon>
        <taxon>Bacillus</taxon>
        <taxon>Bacillus amyloliquefaciens group</taxon>
    </lineage>
</organism>
<dbReference type="CDD" id="cd05466">
    <property type="entry name" value="PBP2_LTTR_substrate"/>
    <property type="match status" value="1"/>
</dbReference>
<dbReference type="SUPFAM" id="SSF46785">
    <property type="entry name" value="Winged helix' DNA-binding domain"/>
    <property type="match status" value="1"/>
</dbReference>
<feature type="domain" description="HTH lysR-type" evidence="5">
    <location>
        <begin position="1"/>
        <end position="58"/>
    </location>
</feature>
<dbReference type="InterPro" id="IPR000847">
    <property type="entry name" value="LysR_HTH_N"/>
</dbReference>
<evidence type="ECO:0000313" key="6">
    <source>
        <dbReference type="EMBL" id="ABS76096.1"/>
    </source>
</evidence>
<name>A7ZAS0_BACVZ</name>
<evidence type="ECO:0000256" key="2">
    <source>
        <dbReference type="ARBA" id="ARBA00023015"/>
    </source>
</evidence>
<dbReference type="Gene3D" id="3.40.190.290">
    <property type="match status" value="1"/>
</dbReference>
<dbReference type="GeneID" id="93082906"/>
<dbReference type="Pfam" id="PF03466">
    <property type="entry name" value="LysR_substrate"/>
    <property type="match status" value="1"/>
</dbReference>
<dbReference type="GO" id="GO:0000976">
    <property type="term" value="F:transcription cis-regulatory region binding"/>
    <property type="evidence" value="ECO:0007669"/>
    <property type="project" value="TreeGrafter"/>
</dbReference>
<keyword evidence="3" id="KW-0238">DNA-binding</keyword>
<dbReference type="EMBL" id="CP000560">
    <property type="protein sequence ID" value="ABS76096.1"/>
    <property type="molecule type" value="Genomic_DNA"/>
</dbReference>
<dbReference type="PANTHER" id="PTHR30126">
    <property type="entry name" value="HTH-TYPE TRANSCRIPTIONAL REGULATOR"/>
    <property type="match status" value="1"/>
</dbReference>
<dbReference type="SUPFAM" id="SSF53850">
    <property type="entry name" value="Periplasmic binding protein-like II"/>
    <property type="match status" value="1"/>
</dbReference>
<comment type="similarity">
    <text evidence="1">Belongs to the LysR transcriptional regulatory family.</text>
</comment>
<keyword evidence="4" id="KW-0804">Transcription</keyword>
<gene>
    <name evidence="6" type="ordered locus">RBAM_037710</name>
</gene>